<dbReference type="RefSeq" id="WP_277244361.1">
    <property type="nucleotide sequence ID" value="NZ_JAKJLQ010000017.1"/>
</dbReference>
<sequence>MTTDHESTAPHRTIYRLLRRVACGTAAAAIATPLLLGCTTTEATTSPPPSATAVASATAEPAVDGVIPVPVSAVRAPAGLRPGASVKILGVTEAAVDGMEVVGHVVAIRPHGDQLTIDLTPANSHLLIGTETATALANPPHPLTVIQLEAPEGDQ</sequence>
<evidence type="ECO:0000313" key="2">
    <source>
        <dbReference type="Proteomes" id="UP001152308"/>
    </source>
</evidence>
<dbReference type="EMBL" id="JAKJLQ010000017">
    <property type="protein sequence ID" value="MDF6103069.1"/>
    <property type="molecule type" value="Genomic_DNA"/>
</dbReference>
<organism evidence="1 2">
    <name type="scientific">Gordonia hongkongensis</name>
    <dbReference type="NCBI Taxonomy" id="1701090"/>
    <lineage>
        <taxon>Bacteria</taxon>
        <taxon>Bacillati</taxon>
        <taxon>Actinomycetota</taxon>
        <taxon>Actinomycetes</taxon>
        <taxon>Mycobacteriales</taxon>
        <taxon>Gordoniaceae</taxon>
        <taxon>Gordonia</taxon>
    </lineage>
</organism>
<accession>A0ABT6BYV0</accession>
<keyword evidence="2" id="KW-1185">Reference proteome</keyword>
<gene>
    <name evidence="1" type="ORF">L2299_18645</name>
</gene>
<comment type="caution">
    <text evidence="1">The sequence shown here is derived from an EMBL/GenBank/DDBJ whole genome shotgun (WGS) entry which is preliminary data.</text>
</comment>
<reference evidence="1" key="2">
    <citation type="submission" date="2022-01" db="EMBL/GenBank/DDBJ databases">
        <authorList>
            <person name="Sanchez-Suarez J."/>
            <person name="Villamil L."/>
            <person name="Diaz L.E."/>
        </authorList>
    </citation>
    <scope>NUCLEOTIDE SEQUENCE</scope>
    <source>
        <strain evidence="1">EUFUS-Z928</strain>
    </source>
</reference>
<dbReference type="Proteomes" id="UP001152308">
    <property type="component" value="Unassembled WGS sequence"/>
</dbReference>
<evidence type="ECO:0008006" key="3">
    <source>
        <dbReference type="Google" id="ProtNLM"/>
    </source>
</evidence>
<proteinExistence type="predicted"/>
<protein>
    <recommendedName>
        <fullName evidence="3">Lipoprotein</fullName>
    </recommendedName>
</protein>
<reference evidence="1" key="1">
    <citation type="journal article" date="2022" name="Data Brief">
        <title>Draft genome sequence data of Gordonia hongkongensis strain EUFUS-Z928 isolated from the octocoral Eunicea fusca.</title>
        <authorList>
            <person name="Sanchez-Suarez J."/>
            <person name="Diaz L."/>
            <person name="Melo-Bolivar J."/>
            <person name="Villamil L."/>
        </authorList>
    </citation>
    <scope>NUCLEOTIDE SEQUENCE</scope>
    <source>
        <strain evidence="1">EUFUS-Z928</strain>
    </source>
</reference>
<name>A0ABT6BYV0_9ACTN</name>
<evidence type="ECO:0000313" key="1">
    <source>
        <dbReference type="EMBL" id="MDF6103069.1"/>
    </source>
</evidence>